<protein>
    <submittedName>
        <fullName evidence="1">Uncharacterized protein</fullName>
    </submittedName>
</protein>
<gene>
    <name evidence="1" type="ORF">TNCV_277041</name>
</gene>
<sequence>MLDIENLSLQDDKPESIQTCYMEDIPEDDPIRPFMYLIHYVVNLVFEECDGSSETNPEMTFHPYDTIRETLENLHYVFVRSTDEIFFSNTEKILGSRTTRVNFLLSRCLAICDEPSNISFLVVLAFIYDMIFYWRSQRKCYSIFFDSEFCLCALYKRKFWKVFRTQKDYDELVSFSRTLFEILDPKVKADEFDSALEALPDHGLHAYQLMDSCAHAAEIDLDFTPSEIKFLGLNFENMDWDRECERCKQRAFKAMIEDENDSSPVALCMKLSKETLESLGEYGIYDCGDCNTACSLYLFL</sequence>
<keyword evidence="2" id="KW-1185">Reference proteome</keyword>
<name>A0A8X6S468_TRICX</name>
<organism evidence="1 2">
    <name type="scientific">Trichonephila clavipes</name>
    <name type="common">Golden silk orbweaver</name>
    <name type="synonym">Nephila clavipes</name>
    <dbReference type="NCBI Taxonomy" id="2585209"/>
    <lineage>
        <taxon>Eukaryota</taxon>
        <taxon>Metazoa</taxon>
        <taxon>Ecdysozoa</taxon>
        <taxon>Arthropoda</taxon>
        <taxon>Chelicerata</taxon>
        <taxon>Arachnida</taxon>
        <taxon>Araneae</taxon>
        <taxon>Araneomorphae</taxon>
        <taxon>Entelegynae</taxon>
        <taxon>Araneoidea</taxon>
        <taxon>Nephilidae</taxon>
        <taxon>Trichonephila</taxon>
    </lineage>
</organism>
<comment type="caution">
    <text evidence="1">The sequence shown here is derived from an EMBL/GenBank/DDBJ whole genome shotgun (WGS) entry which is preliminary data.</text>
</comment>
<evidence type="ECO:0000313" key="2">
    <source>
        <dbReference type="Proteomes" id="UP000887159"/>
    </source>
</evidence>
<evidence type="ECO:0000313" key="1">
    <source>
        <dbReference type="EMBL" id="GFY07157.1"/>
    </source>
</evidence>
<reference evidence="1" key="1">
    <citation type="submission" date="2020-08" db="EMBL/GenBank/DDBJ databases">
        <title>Multicomponent nature underlies the extraordinary mechanical properties of spider dragline silk.</title>
        <authorList>
            <person name="Kono N."/>
            <person name="Nakamura H."/>
            <person name="Mori M."/>
            <person name="Yoshida Y."/>
            <person name="Ohtoshi R."/>
            <person name="Malay A.D."/>
            <person name="Moran D.A.P."/>
            <person name="Tomita M."/>
            <person name="Numata K."/>
            <person name="Arakawa K."/>
        </authorList>
    </citation>
    <scope>NUCLEOTIDE SEQUENCE</scope>
</reference>
<dbReference type="EMBL" id="BMAU01021268">
    <property type="protein sequence ID" value="GFY07157.1"/>
    <property type="molecule type" value="Genomic_DNA"/>
</dbReference>
<dbReference type="AlphaFoldDB" id="A0A8X6S468"/>
<proteinExistence type="predicted"/>
<accession>A0A8X6S468</accession>
<dbReference type="Proteomes" id="UP000887159">
    <property type="component" value="Unassembled WGS sequence"/>
</dbReference>